<dbReference type="RefSeq" id="WP_345676573.1">
    <property type="nucleotide sequence ID" value="NZ_BAABHS010000012.1"/>
</dbReference>
<dbReference type="PANTHER" id="PTHR11709:SF394">
    <property type="entry name" value="FI03373P-RELATED"/>
    <property type="match status" value="1"/>
</dbReference>
<accession>A0ABP9HDC1</accession>
<organism evidence="8 9">
    <name type="scientific">Yinghuangia aomiensis</name>
    <dbReference type="NCBI Taxonomy" id="676205"/>
    <lineage>
        <taxon>Bacteria</taxon>
        <taxon>Bacillati</taxon>
        <taxon>Actinomycetota</taxon>
        <taxon>Actinomycetes</taxon>
        <taxon>Kitasatosporales</taxon>
        <taxon>Streptomycetaceae</taxon>
        <taxon>Yinghuangia</taxon>
    </lineage>
</organism>
<dbReference type="InterPro" id="IPR008972">
    <property type="entry name" value="Cupredoxin"/>
</dbReference>
<dbReference type="InterPro" id="IPR001117">
    <property type="entry name" value="Cu-oxidase_2nd"/>
</dbReference>
<dbReference type="Pfam" id="PF07731">
    <property type="entry name" value="Cu-oxidase_2"/>
    <property type="match status" value="1"/>
</dbReference>
<dbReference type="SUPFAM" id="SSF49503">
    <property type="entry name" value="Cupredoxins"/>
    <property type="match status" value="3"/>
</dbReference>
<dbReference type="EMBL" id="BAABHS010000012">
    <property type="protein sequence ID" value="GAA4968079.1"/>
    <property type="molecule type" value="Genomic_DNA"/>
</dbReference>
<sequence>MSVSRRTFMFSGLALAGTGALAACSSSGSAVRPVARTGAAYLSPGGPEVLAAEQARGAGAVRSVTLAAVETAADLGAGTVVSTWTYGGALPGRPIRVTAGEVLDATVVNQLPQSTTIHWHGLRLRNDMDGVPGVTQDPIAPGGRFQYRFTVPDPGTYWIHPHTGVQQDRGLYAPLIVDDPREPLSYDAEWTVVLDDWLDGTGTTPDDVLARLSGGMGGMDHGSTGAMPGNGNGGGSAESRMLRGATSKALGGDPGDVAYTHYLVNGRVPADPDVFQGKPGQRVRIRILNAGGDTAFRVALGDHTMTVTHADGLPVRQADAKSLLLGMGERYDVLVTLGSGVFPFTASAEGKNALARALVRTAPGTAPDPDVRPAELDGQPLVAARLAPAEHVALPAKEIDRTVRLELTGGMAKYDWGINGRRYDSAYRDPVQAGERVRLEFVNKTAMWHPMHLHGHSFAMANPGMGGARKDTAAILPGQTLFADFDADNPGLWMIHCHNVYHAETGMMSLLGYEA</sequence>
<feature type="chain" id="PRO_5045707779" evidence="4">
    <location>
        <begin position="23"/>
        <end position="515"/>
    </location>
</feature>
<evidence type="ECO:0000313" key="8">
    <source>
        <dbReference type="EMBL" id="GAA4968079.1"/>
    </source>
</evidence>
<name>A0ABP9HDC1_9ACTN</name>
<keyword evidence="9" id="KW-1185">Reference proteome</keyword>
<keyword evidence="2" id="KW-0560">Oxidoreductase</keyword>
<feature type="domain" description="Plastocyanin-like" evidence="6">
    <location>
        <begin position="402"/>
        <end position="509"/>
    </location>
</feature>
<comment type="caution">
    <text evidence="8">The sequence shown here is derived from an EMBL/GenBank/DDBJ whole genome shotgun (WGS) entry which is preliminary data.</text>
</comment>
<evidence type="ECO:0000256" key="4">
    <source>
        <dbReference type="SAM" id="SignalP"/>
    </source>
</evidence>
<feature type="signal peptide" evidence="4">
    <location>
        <begin position="1"/>
        <end position="22"/>
    </location>
</feature>
<dbReference type="Pfam" id="PF07732">
    <property type="entry name" value="Cu-oxidase_3"/>
    <property type="match status" value="1"/>
</dbReference>
<dbReference type="InterPro" id="IPR011707">
    <property type="entry name" value="Cu-oxidase-like_N"/>
</dbReference>
<dbReference type="Gene3D" id="2.60.40.420">
    <property type="entry name" value="Cupredoxins - blue copper proteins"/>
    <property type="match status" value="3"/>
</dbReference>
<dbReference type="CDD" id="cd13870">
    <property type="entry name" value="CuRO_2_CopA_like_1"/>
    <property type="match status" value="1"/>
</dbReference>
<evidence type="ECO:0000259" key="7">
    <source>
        <dbReference type="Pfam" id="PF07732"/>
    </source>
</evidence>
<dbReference type="PANTHER" id="PTHR11709">
    <property type="entry name" value="MULTI-COPPER OXIDASE"/>
    <property type="match status" value="1"/>
</dbReference>
<feature type="domain" description="Plastocyanin-like" evidence="5">
    <location>
        <begin position="260"/>
        <end position="352"/>
    </location>
</feature>
<dbReference type="Proteomes" id="UP001500466">
    <property type="component" value="Unassembled WGS sequence"/>
</dbReference>
<dbReference type="PROSITE" id="PS51318">
    <property type="entry name" value="TAT"/>
    <property type="match status" value="1"/>
</dbReference>
<dbReference type="InterPro" id="IPR006311">
    <property type="entry name" value="TAT_signal"/>
</dbReference>
<keyword evidence="1" id="KW-0479">Metal-binding</keyword>
<dbReference type="PROSITE" id="PS00079">
    <property type="entry name" value="MULTICOPPER_OXIDASE1"/>
    <property type="match status" value="1"/>
</dbReference>
<dbReference type="InterPro" id="IPR002355">
    <property type="entry name" value="Cu_oxidase_Cu_BS"/>
</dbReference>
<feature type="domain" description="Plastocyanin-like" evidence="7">
    <location>
        <begin position="78"/>
        <end position="181"/>
    </location>
</feature>
<protein>
    <submittedName>
        <fullName evidence="8">Multicopper oxidase family protein</fullName>
    </submittedName>
</protein>
<evidence type="ECO:0000256" key="3">
    <source>
        <dbReference type="ARBA" id="ARBA00023008"/>
    </source>
</evidence>
<dbReference type="InterPro" id="IPR045087">
    <property type="entry name" value="Cu-oxidase_fam"/>
</dbReference>
<dbReference type="Pfam" id="PF00394">
    <property type="entry name" value="Cu-oxidase"/>
    <property type="match status" value="1"/>
</dbReference>
<gene>
    <name evidence="8" type="ORF">GCM10023205_36400</name>
</gene>
<evidence type="ECO:0000256" key="1">
    <source>
        <dbReference type="ARBA" id="ARBA00022723"/>
    </source>
</evidence>
<evidence type="ECO:0000313" key="9">
    <source>
        <dbReference type="Proteomes" id="UP001500466"/>
    </source>
</evidence>
<dbReference type="InterPro" id="IPR033138">
    <property type="entry name" value="Cu_oxidase_CS"/>
</dbReference>
<proteinExistence type="predicted"/>
<evidence type="ECO:0000259" key="6">
    <source>
        <dbReference type="Pfam" id="PF07731"/>
    </source>
</evidence>
<dbReference type="PROSITE" id="PS51257">
    <property type="entry name" value="PROKAR_LIPOPROTEIN"/>
    <property type="match status" value="1"/>
</dbReference>
<reference evidence="9" key="1">
    <citation type="journal article" date="2019" name="Int. J. Syst. Evol. Microbiol.">
        <title>The Global Catalogue of Microorganisms (GCM) 10K type strain sequencing project: providing services to taxonomists for standard genome sequencing and annotation.</title>
        <authorList>
            <consortium name="The Broad Institute Genomics Platform"/>
            <consortium name="The Broad Institute Genome Sequencing Center for Infectious Disease"/>
            <person name="Wu L."/>
            <person name="Ma J."/>
        </authorList>
    </citation>
    <scope>NUCLEOTIDE SEQUENCE [LARGE SCALE GENOMIC DNA]</scope>
    <source>
        <strain evidence="9">JCM 17986</strain>
    </source>
</reference>
<evidence type="ECO:0000259" key="5">
    <source>
        <dbReference type="Pfam" id="PF00394"/>
    </source>
</evidence>
<dbReference type="CDD" id="cd13896">
    <property type="entry name" value="CuRO_3_CopA"/>
    <property type="match status" value="1"/>
</dbReference>
<dbReference type="InterPro" id="IPR034279">
    <property type="entry name" value="CuRO_3_CopA"/>
</dbReference>
<keyword evidence="4" id="KW-0732">Signal</keyword>
<dbReference type="PROSITE" id="PS00080">
    <property type="entry name" value="MULTICOPPER_OXIDASE2"/>
    <property type="match status" value="1"/>
</dbReference>
<dbReference type="CDD" id="cd13861">
    <property type="entry name" value="CuRO_1_CumA_like"/>
    <property type="match status" value="1"/>
</dbReference>
<evidence type="ECO:0000256" key="2">
    <source>
        <dbReference type="ARBA" id="ARBA00023002"/>
    </source>
</evidence>
<keyword evidence="3" id="KW-0186">Copper</keyword>
<dbReference type="InterPro" id="IPR011706">
    <property type="entry name" value="Cu-oxidase_C"/>
</dbReference>